<evidence type="ECO:0000256" key="1">
    <source>
        <dbReference type="ARBA" id="ARBA00022723"/>
    </source>
</evidence>
<evidence type="ECO:0000313" key="9">
    <source>
        <dbReference type="EMBL" id="RAK71023.1"/>
    </source>
</evidence>
<keyword evidence="3" id="KW-0805">Transcription regulation</keyword>
<evidence type="ECO:0000256" key="4">
    <source>
        <dbReference type="ARBA" id="ARBA00023125"/>
    </source>
</evidence>
<organism evidence="9 10">
    <name type="scientific">Aspergillus fijiensis CBS 313.89</name>
    <dbReference type="NCBI Taxonomy" id="1448319"/>
    <lineage>
        <taxon>Eukaryota</taxon>
        <taxon>Fungi</taxon>
        <taxon>Dikarya</taxon>
        <taxon>Ascomycota</taxon>
        <taxon>Pezizomycotina</taxon>
        <taxon>Eurotiomycetes</taxon>
        <taxon>Eurotiomycetidae</taxon>
        <taxon>Eurotiales</taxon>
        <taxon>Aspergillaceae</taxon>
        <taxon>Aspergillus</taxon>
    </lineage>
</organism>
<evidence type="ECO:0000259" key="8">
    <source>
        <dbReference type="PROSITE" id="PS50048"/>
    </source>
</evidence>
<feature type="compositionally biased region" description="Low complexity" evidence="7">
    <location>
        <begin position="632"/>
        <end position="645"/>
    </location>
</feature>
<sequence>MKTSRRSTPKGRSGCLTCKARRVKCDEAKPTCQRCRRANRTCEGYAVLHQQQQPPPDRDQQPSSLHPRRLPIITAYNIPFRVPGSQADRELLHFYCCEAAQSLSSLTDPTLWTQLVLQRCHTQPIIRHALVTLSALYRDHCDRGPQSPETQRQPSPRSLELIAKSHRQVCRHLSSPHASYEVALICGVLFYAFETLIGEAEAAIRHLDQTLLLFRRYRDDDAARPGCRDGHPVADDLLPHLNALLARLDIQASMYNDTRPLVLLLGPAEWEAEKSLRPRPASPPSAPSGPSLPELPSDSDPTAPSPTDLNAKERTLITLQARLLRHLMLHVSHKNHPLDSLPPSILHERRALDADFQTFIASLTVHPAPPSSPARPIPHTHMHMQCPTKPQQQHQRLLLYRIQAQLSHSIIRENMITSDDDDDNDDHEQPSPSSPRCTDTIMDATLRAALDNIILLLGGRARESVTPERDDSSSSSSSSSDNDINSPGSPVPPSDRGTAHGHGGGEGAGAGAGGTFSFTLSTQLIAGLYFICLKSHDPRTVDDALLLLQKNPRLPRREGLWDAGVVAKVVEGLREKKRAYEQRMEGLQEKRDSNLLRLEDVGEGILDAEGVGGVAEVLDLLRFGSKEDREQQQQQQQQQQEDVMT</sequence>
<dbReference type="Gene3D" id="4.10.240.10">
    <property type="entry name" value="Zn(2)-C6 fungal-type DNA-binding domain"/>
    <property type="match status" value="1"/>
</dbReference>
<feature type="region of interest" description="Disordered" evidence="7">
    <location>
        <begin position="274"/>
        <end position="312"/>
    </location>
</feature>
<dbReference type="GO" id="GO:0000981">
    <property type="term" value="F:DNA-binding transcription factor activity, RNA polymerase II-specific"/>
    <property type="evidence" value="ECO:0007669"/>
    <property type="project" value="InterPro"/>
</dbReference>
<reference evidence="9 10" key="1">
    <citation type="submission" date="2018-02" db="EMBL/GenBank/DDBJ databases">
        <title>The genomes of Aspergillus section Nigri reveals drivers in fungal speciation.</title>
        <authorList>
            <consortium name="DOE Joint Genome Institute"/>
            <person name="Vesth T.C."/>
            <person name="Nybo J."/>
            <person name="Theobald S."/>
            <person name="Brandl J."/>
            <person name="Frisvad J.C."/>
            <person name="Nielsen K.F."/>
            <person name="Lyhne E.K."/>
            <person name="Kogle M.E."/>
            <person name="Kuo A."/>
            <person name="Riley R."/>
            <person name="Clum A."/>
            <person name="Nolan M."/>
            <person name="Lipzen A."/>
            <person name="Salamov A."/>
            <person name="Henrissat B."/>
            <person name="Wiebenga A."/>
            <person name="De vries R.P."/>
            <person name="Grigoriev I.V."/>
            <person name="Mortensen U.H."/>
            <person name="Andersen M.R."/>
            <person name="Baker S.E."/>
        </authorList>
    </citation>
    <scope>NUCLEOTIDE SEQUENCE [LARGE SCALE GENOMIC DNA]</scope>
    <source>
        <strain evidence="9 10">CBS 313.89</strain>
    </source>
</reference>
<dbReference type="RefSeq" id="XP_040795035.1">
    <property type="nucleotide sequence ID" value="XM_040950478.1"/>
</dbReference>
<keyword evidence="10" id="KW-1185">Reference proteome</keyword>
<keyword evidence="5" id="KW-0804">Transcription</keyword>
<dbReference type="PANTHER" id="PTHR36206">
    <property type="entry name" value="ASPERCRYPTIN BIOSYNTHESIS CLUSTER-SPECIFIC TRANSCRIPTION REGULATOR ATNN-RELATED"/>
    <property type="match status" value="1"/>
</dbReference>
<gene>
    <name evidence="9" type="ORF">BO72DRAFT_533056</name>
</gene>
<dbReference type="PROSITE" id="PS50048">
    <property type="entry name" value="ZN2_CY6_FUNGAL_2"/>
    <property type="match status" value="1"/>
</dbReference>
<feature type="region of interest" description="Disordered" evidence="7">
    <location>
        <begin position="461"/>
        <end position="508"/>
    </location>
</feature>
<evidence type="ECO:0000256" key="6">
    <source>
        <dbReference type="ARBA" id="ARBA00023242"/>
    </source>
</evidence>
<dbReference type="PROSITE" id="PS00463">
    <property type="entry name" value="ZN2_CY6_FUNGAL_1"/>
    <property type="match status" value="1"/>
</dbReference>
<dbReference type="InterPro" id="IPR021858">
    <property type="entry name" value="Fun_TF"/>
</dbReference>
<name>A0A8G1RDY5_9EURO</name>
<accession>A0A8G1RDY5</accession>
<keyword evidence="4" id="KW-0238">DNA-binding</keyword>
<feature type="region of interest" description="Disordered" evidence="7">
    <location>
        <begin position="416"/>
        <end position="439"/>
    </location>
</feature>
<protein>
    <recommendedName>
        <fullName evidence="8">Zn(2)-C6 fungal-type domain-containing protein</fullName>
    </recommendedName>
</protein>
<proteinExistence type="predicted"/>
<evidence type="ECO:0000256" key="3">
    <source>
        <dbReference type="ARBA" id="ARBA00023015"/>
    </source>
</evidence>
<dbReference type="OrthoDB" id="3598904at2759"/>
<dbReference type="Pfam" id="PF11951">
    <property type="entry name" value="Fungal_trans_2"/>
    <property type="match status" value="1"/>
</dbReference>
<keyword evidence="1" id="KW-0479">Metal-binding</keyword>
<dbReference type="SMART" id="SM00066">
    <property type="entry name" value="GAL4"/>
    <property type="match status" value="1"/>
</dbReference>
<dbReference type="SUPFAM" id="SSF57701">
    <property type="entry name" value="Zn2/Cys6 DNA-binding domain"/>
    <property type="match status" value="1"/>
</dbReference>
<dbReference type="GeneID" id="63867813"/>
<dbReference type="AlphaFoldDB" id="A0A8G1RDY5"/>
<feature type="compositionally biased region" description="Low complexity" evidence="7">
    <location>
        <begin position="473"/>
        <end position="486"/>
    </location>
</feature>
<evidence type="ECO:0000256" key="2">
    <source>
        <dbReference type="ARBA" id="ARBA00022833"/>
    </source>
</evidence>
<dbReference type="VEuPathDB" id="FungiDB:BO72DRAFT_533056"/>
<evidence type="ECO:0000256" key="7">
    <source>
        <dbReference type="SAM" id="MobiDB-lite"/>
    </source>
</evidence>
<feature type="region of interest" description="Disordered" evidence="7">
    <location>
        <begin position="626"/>
        <end position="645"/>
    </location>
</feature>
<feature type="compositionally biased region" description="Basic and acidic residues" evidence="7">
    <location>
        <begin position="461"/>
        <end position="472"/>
    </location>
</feature>
<dbReference type="InterPro" id="IPR001138">
    <property type="entry name" value="Zn2Cys6_DnaBD"/>
</dbReference>
<evidence type="ECO:0000256" key="5">
    <source>
        <dbReference type="ARBA" id="ARBA00023163"/>
    </source>
</evidence>
<dbReference type="GO" id="GO:0008270">
    <property type="term" value="F:zinc ion binding"/>
    <property type="evidence" value="ECO:0007669"/>
    <property type="project" value="InterPro"/>
</dbReference>
<dbReference type="PANTHER" id="PTHR36206:SF4">
    <property type="entry name" value="HYPOTHETICAL CONSERVED PROTEIN (EUROFUNG)-RELATED"/>
    <property type="match status" value="1"/>
</dbReference>
<keyword evidence="2" id="KW-0862">Zinc</keyword>
<dbReference type="Proteomes" id="UP000249789">
    <property type="component" value="Unassembled WGS sequence"/>
</dbReference>
<dbReference type="Pfam" id="PF00172">
    <property type="entry name" value="Zn_clus"/>
    <property type="match status" value="1"/>
</dbReference>
<dbReference type="EMBL" id="KZ824739">
    <property type="protein sequence ID" value="RAK71023.1"/>
    <property type="molecule type" value="Genomic_DNA"/>
</dbReference>
<feature type="domain" description="Zn(2)-C6 fungal-type" evidence="8">
    <location>
        <begin position="14"/>
        <end position="42"/>
    </location>
</feature>
<keyword evidence="6" id="KW-0539">Nucleus</keyword>
<feature type="compositionally biased region" description="Low complexity" evidence="7">
    <location>
        <begin position="288"/>
        <end position="308"/>
    </location>
</feature>
<dbReference type="GO" id="GO:0003677">
    <property type="term" value="F:DNA binding"/>
    <property type="evidence" value="ECO:0007669"/>
    <property type="project" value="UniProtKB-KW"/>
</dbReference>
<evidence type="ECO:0000313" key="10">
    <source>
        <dbReference type="Proteomes" id="UP000249789"/>
    </source>
</evidence>
<dbReference type="InterPro" id="IPR052360">
    <property type="entry name" value="Transcr_Regulatory_Proteins"/>
</dbReference>
<dbReference type="InterPro" id="IPR036864">
    <property type="entry name" value="Zn2-C6_fun-type_DNA-bd_sf"/>
</dbReference>
<dbReference type="CDD" id="cd00067">
    <property type="entry name" value="GAL4"/>
    <property type="match status" value="1"/>
</dbReference>